<protein>
    <recommendedName>
        <fullName evidence="3">XRE family transcriptional regulator</fullName>
    </recommendedName>
</protein>
<organism evidence="1 2">
    <name type="scientific">Ruminococcoides intestinihominis</name>
    <dbReference type="NCBI Taxonomy" id="3133161"/>
    <lineage>
        <taxon>Bacteria</taxon>
        <taxon>Bacillati</taxon>
        <taxon>Bacillota</taxon>
        <taxon>Clostridia</taxon>
        <taxon>Eubacteriales</taxon>
        <taxon>Oscillospiraceae</taxon>
        <taxon>Ruminococcoides</taxon>
    </lineage>
</organism>
<name>A0ABV1HVH5_9FIRM</name>
<dbReference type="Proteomes" id="UP001478133">
    <property type="component" value="Unassembled WGS sequence"/>
</dbReference>
<dbReference type="InterPro" id="IPR010982">
    <property type="entry name" value="Lambda_DNA-bd_dom_sf"/>
</dbReference>
<evidence type="ECO:0000313" key="2">
    <source>
        <dbReference type="Proteomes" id="UP001478133"/>
    </source>
</evidence>
<dbReference type="RefSeq" id="WP_367286321.1">
    <property type="nucleotide sequence ID" value="NZ_JBBMEY010000008.1"/>
</dbReference>
<evidence type="ECO:0008006" key="3">
    <source>
        <dbReference type="Google" id="ProtNLM"/>
    </source>
</evidence>
<comment type="caution">
    <text evidence="1">The sequence shown here is derived from an EMBL/GenBank/DDBJ whole genome shotgun (WGS) entry which is preliminary data.</text>
</comment>
<dbReference type="EMBL" id="JBBMFI010000018">
    <property type="protein sequence ID" value="MEQ2565817.1"/>
    <property type="molecule type" value="Genomic_DNA"/>
</dbReference>
<proteinExistence type="predicted"/>
<evidence type="ECO:0000313" key="1">
    <source>
        <dbReference type="EMBL" id="MEQ2565817.1"/>
    </source>
</evidence>
<reference evidence="1 2" key="1">
    <citation type="submission" date="2024-03" db="EMBL/GenBank/DDBJ databases">
        <title>Human intestinal bacterial collection.</title>
        <authorList>
            <person name="Pauvert C."/>
            <person name="Hitch T.C.A."/>
            <person name="Clavel T."/>
        </authorList>
    </citation>
    <scope>NUCLEOTIDE SEQUENCE [LARGE SCALE GENOMIC DNA]</scope>
    <source>
        <strain evidence="1 2">CLA-AP-H18</strain>
    </source>
</reference>
<keyword evidence="2" id="KW-1185">Reference proteome</keyword>
<sequence length="69" mass="7960">MSIEPYYPNLEAEFSRKGIKKKQIAEQLGISERAFSSKMTGKNDFWLSEAFAIYSLFTDVSFTDLFAHK</sequence>
<accession>A0ABV1HVH5</accession>
<dbReference type="SUPFAM" id="SSF47413">
    <property type="entry name" value="lambda repressor-like DNA-binding domains"/>
    <property type="match status" value="1"/>
</dbReference>
<gene>
    <name evidence="1" type="ORF">ABFO16_06150</name>
</gene>